<dbReference type="OrthoDB" id="10415531at2759"/>
<accession>A0A9J6B8I5</accession>
<comment type="caution">
    <text evidence="2">The sequence shown here is derived from an EMBL/GenBank/DDBJ whole genome shotgun (WGS) entry which is preliminary data.</text>
</comment>
<name>A0A9J6B8I5_SOLCO</name>
<reference evidence="2 3" key="1">
    <citation type="submission" date="2020-09" db="EMBL/GenBank/DDBJ databases">
        <title>De no assembly of potato wild relative species, Solanum commersonii.</title>
        <authorList>
            <person name="Cho K."/>
        </authorList>
    </citation>
    <scope>NUCLEOTIDE SEQUENCE [LARGE SCALE GENOMIC DNA]</scope>
    <source>
        <strain evidence="2">LZ3.2</strain>
        <tissue evidence="2">Leaf</tissue>
    </source>
</reference>
<proteinExistence type="predicted"/>
<dbReference type="Proteomes" id="UP000824120">
    <property type="component" value="Chromosome 1"/>
</dbReference>
<evidence type="ECO:0000256" key="1">
    <source>
        <dbReference type="SAM" id="MobiDB-lite"/>
    </source>
</evidence>
<feature type="region of interest" description="Disordered" evidence="1">
    <location>
        <begin position="1"/>
        <end position="30"/>
    </location>
</feature>
<sequence>MVGQENGILSSLDNEFPQSTSISNGGPIRGHLIGQAQDTSHLGKKQFIQSIIKDLIGINAREYNSSHFVNNIFQGWSKQFRVDVQHTTKFQ</sequence>
<keyword evidence="3" id="KW-1185">Reference proteome</keyword>
<evidence type="ECO:0000313" key="3">
    <source>
        <dbReference type="Proteomes" id="UP000824120"/>
    </source>
</evidence>
<dbReference type="AlphaFoldDB" id="A0A9J6B8I5"/>
<organism evidence="2 3">
    <name type="scientific">Solanum commersonii</name>
    <name type="common">Commerson's wild potato</name>
    <name type="synonym">Commerson's nightshade</name>
    <dbReference type="NCBI Taxonomy" id="4109"/>
    <lineage>
        <taxon>Eukaryota</taxon>
        <taxon>Viridiplantae</taxon>
        <taxon>Streptophyta</taxon>
        <taxon>Embryophyta</taxon>
        <taxon>Tracheophyta</taxon>
        <taxon>Spermatophyta</taxon>
        <taxon>Magnoliopsida</taxon>
        <taxon>eudicotyledons</taxon>
        <taxon>Gunneridae</taxon>
        <taxon>Pentapetalae</taxon>
        <taxon>asterids</taxon>
        <taxon>lamiids</taxon>
        <taxon>Solanales</taxon>
        <taxon>Solanaceae</taxon>
        <taxon>Solanoideae</taxon>
        <taxon>Solaneae</taxon>
        <taxon>Solanum</taxon>
    </lineage>
</organism>
<feature type="compositionally biased region" description="Polar residues" evidence="1">
    <location>
        <begin position="7"/>
        <end position="24"/>
    </location>
</feature>
<dbReference type="EMBL" id="JACXVP010000001">
    <property type="protein sequence ID" value="KAG5632898.1"/>
    <property type="molecule type" value="Genomic_DNA"/>
</dbReference>
<gene>
    <name evidence="2" type="ORF">H5410_004615</name>
</gene>
<protein>
    <submittedName>
        <fullName evidence="2">Uncharacterized protein</fullName>
    </submittedName>
</protein>
<evidence type="ECO:0000313" key="2">
    <source>
        <dbReference type="EMBL" id="KAG5632898.1"/>
    </source>
</evidence>